<evidence type="ECO:0000259" key="2">
    <source>
        <dbReference type="Pfam" id="PF19054"/>
    </source>
</evidence>
<keyword evidence="4" id="KW-1185">Reference proteome</keyword>
<dbReference type="AlphaFoldDB" id="A0A2N3WNS2"/>
<evidence type="ECO:0000256" key="1">
    <source>
        <dbReference type="SAM" id="MobiDB-lite"/>
    </source>
</evidence>
<dbReference type="Gene3D" id="1.10.260.40">
    <property type="entry name" value="lambda repressor-like DNA-binding domains"/>
    <property type="match status" value="1"/>
</dbReference>
<evidence type="ECO:0000313" key="4">
    <source>
        <dbReference type="Proteomes" id="UP000233750"/>
    </source>
</evidence>
<evidence type="ECO:0000313" key="3">
    <source>
        <dbReference type="EMBL" id="PKV95518.1"/>
    </source>
</evidence>
<dbReference type="InterPro" id="IPR010982">
    <property type="entry name" value="Lambda_DNA-bd_dom_sf"/>
</dbReference>
<feature type="region of interest" description="Disordered" evidence="1">
    <location>
        <begin position="284"/>
        <end position="307"/>
    </location>
</feature>
<comment type="caution">
    <text evidence="3">The sequence shown here is derived from an EMBL/GenBank/DDBJ whole genome shotgun (WGS) entry which is preliminary data.</text>
</comment>
<feature type="domain" description="DUF5753" evidence="2">
    <location>
        <begin position="112"/>
        <end position="281"/>
    </location>
</feature>
<accession>A0A2N3WNS2</accession>
<sequence length="307" mass="33719">MDIFVTKSHNTSQPSPRHLLLGAVLHAQRSTTRMTLREVGNLIHKHHAQIAQWELGVRKPDAEHVGGILCALRICPDDHAYISSLARTTDPSVVILQPAHHRHHAEARKHFNQLARSFVDYHPTLIPASVWTSDYARAVLKDHGATPGEIGEFVNAQAAQRRLLQTPTTQSRRKQVEIFIGEPALSGPAPAPDIILGQLRFLRALGNANPMVRVRVLSPEICARPTLGHPFTCYETSAGPVAYFAHHSAGVFAPDHGAYRRLTADLRLLALSTNDSRQAINDRIQELDTPSPATEPPCTPAASEARS</sequence>
<dbReference type="GO" id="GO:0003677">
    <property type="term" value="F:DNA binding"/>
    <property type="evidence" value="ECO:0007669"/>
    <property type="project" value="InterPro"/>
</dbReference>
<dbReference type="SUPFAM" id="SSF47413">
    <property type="entry name" value="lambda repressor-like DNA-binding domains"/>
    <property type="match status" value="1"/>
</dbReference>
<gene>
    <name evidence="3" type="ORF">ATK30_6440</name>
</gene>
<protein>
    <recommendedName>
        <fullName evidence="2">DUF5753 domain-containing protein</fullName>
    </recommendedName>
</protein>
<dbReference type="Proteomes" id="UP000233750">
    <property type="component" value="Unassembled WGS sequence"/>
</dbReference>
<proteinExistence type="predicted"/>
<dbReference type="Pfam" id="PF19054">
    <property type="entry name" value="DUF5753"/>
    <property type="match status" value="1"/>
</dbReference>
<name>A0A2N3WNS2_9PSEU</name>
<reference evidence="3 4" key="1">
    <citation type="submission" date="2017-12" db="EMBL/GenBank/DDBJ databases">
        <title>Sequencing the genomes of 1000 Actinobacteria strains.</title>
        <authorList>
            <person name="Klenk H.-P."/>
        </authorList>
    </citation>
    <scope>NUCLEOTIDE SEQUENCE [LARGE SCALE GENOMIC DNA]</scope>
    <source>
        <strain evidence="3 4">DSM 45165</strain>
    </source>
</reference>
<dbReference type="EMBL" id="PJMY01000003">
    <property type="protein sequence ID" value="PKV95518.1"/>
    <property type="molecule type" value="Genomic_DNA"/>
</dbReference>
<organism evidence="3 4">
    <name type="scientific">Amycolatopsis echigonensis</name>
    <dbReference type="NCBI Taxonomy" id="2576905"/>
    <lineage>
        <taxon>Bacteria</taxon>
        <taxon>Bacillati</taxon>
        <taxon>Actinomycetota</taxon>
        <taxon>Actinomycetes</taxon>
        <taxon>Pseudonocardiales</taxon>
        <taxon>Pseudonocardiaceae</taxon>
        <taxon>Amycolatopsis</taxon>
    </lineage>
</organism>
<dbReference type="InterPro" id="IPR043917">
    <property type="entry name" value="DUF5753"/>
</dbReference>